<accession>A0ABM0ZTN2</accession>
<evidence type="ECO:0000313" key="3">
    <source>
        <dbReference type="RefSeq" id="XP_012863672.1"/>
    </source>
</evidence>
<dbReference type="InterPro" id="IPR029185">
    <property type="entry name" value="CDRT4"/>
</dbReference>
<dbReference type="GeneID" id="101652683"/>
<organism evidence="2 3">
    <name type="scientific">Echinops telfairi</name>
    <name type="common">Lesser hedgehog tenrec</name>
    <dbReference type="NCBI Taxonomy" id="9371"/>
    <lineage>
        <taxon>Eukaryota</taxon>
        <taxon>Metazoa</taxon>
        <taxon>Chordata</taxon>
        <taxon>Craniata</taxon>
        <taxon>Vertebrata</taxon>
        <taxon>Euteleostomi</taxon>
        <taxon>Mammalia</taxon>
        <taxon>Eutheria</taxon>
        <taxon>Afrotheria</taxon>
        <taxon>Tenrecidae</taxon>
        <taxon>Tenrecinae</taxon>
        <taxon>Echinops</taxon>
    </lineage>
</organism>
<dbReference type="PANTHER" id="PTHR37885">
    <property type="entry name" value="CMT1A DUPLICATED REGION TRANSCRIPT 4 PROTEIN"/>
    <property type="match status" value="1"/>
</dbReference>
<evidence type="ECO:0000313" key="2">
    <source>
        <dbReference type="Proteomes" id="UP000694863"/>
    </source>
</evidence>
<feature type="compositionally biased region" description="Polar residues" evidence="1">
    <location>
        <begin position="73"/>
        <end position="91"/>
    </location>
</feature>
<dbReference type="Pfam" id="PF15213">
    <property type="entry name" value="CDRT4"/>
    <property type="match status" value="1"/>
</dbReference>
<sequence length="171" mass="19162">MEDALKRKGRNGTRKKKTDEELTENIGLPLNLLEKHDPWPAYVTSTSPVVKKLIEKSRARELECMQIIEERQQQQGSRPRKPSSFTQLKQWKSSSEGVIKDALSETTLSVLGASSAMATGPTALPEPPQSIADSRECPTINCNKIIFSRKPMMRMLPYSSLLASKEKHPDV</sequence>
<protein>
    <submittedName>
        <fullName evidence="3">CMT1A duplicated region transcript 4 protein</fullName>
    </submittedName>
</protein>
<proteinExistence type="predicted"/>
<dbReference type="PANTHER" id="PTHR37885:SF1">
    <property type="entry name" value="CMT1A DUPLICATED REGION TRANSCRIPT 4 PROTEIN"/>
    <property type="match status" value="1"/>
</dbReference>
<evidence type="ECO:0000256" key="1">
    <source>
        <dbReference type="SAM" id="MobiDB-lite"/>
    </source>
</evidence>
<feature type="region of interest" description="Disordered" evidence="1">
    <location>
        <begin position="70"/>
        <end position="91"/>
    </location>
</feature>
<dbReference type="RefSeq" id="XP_012863672.1">
    <property type="nucleotide sequence ID" value="XM_013008218.1"/>
</dbReference>
<feature type="compositionally biased region" description="Basic residues" evidence="1">
    <location>
        <begin position="7"/>
        <end position="16"/>
    </location>
</feature>
<reference evidence="3" key="1">
    <citation type="submission" date="2025-08" db="UniProtKB">
        <authorList>
            <consortium name="RefSeq"/>
        </authorList>
    </citation>
    <scope>IDENTIFICATION</scope>
</reference>
<name>A0ABM0ZTN2_ECHTE</name>
<dbReference type="Proteomes" id="UP000694863">
    <property type="component" value="Unplaced"/>
</dbReference>
<gene>
    <name evidence="3" type="primary">CDRT4</name>
</gene>
<feature type="region of interest" description="Disordered" evidence="1">
    <location>
        <begin position="1"/>
        <end position="25"/>
    </location>
</feature>
<keyword evidence="2" id="KW-1185">Reference proteome</keyword>